<dbReference type="AlphaFoldDB" id="W1PNI5"/>
<keyword evidence="4 8" id="KW-1133">Transmembrane helix</keyword>
<evidence type="ECO:0000256" key="7">
    <source>
        <dbReference type="SAM" id="MobiDB-lite"/>
    </source>
</evidence>
<dbReference type="GO" id="GO:0005789">
    <property type="term" value="C:endoplasmic reticulum membrane"/>
    <property type="evidence" value="ECO:0000318"/>
    <property type="project" value="GO_Central"/>
</dbReference>
<evidence type="ECO:0000256" key="3">
    <source>
        <dbReference type="ARBA" id="ARBA00022824"/>
    </source>
</evidence>
<keyword evidence="2 8" id="KW-0812">Transmembrane</keyword>
<dbReference type="CDD" id="cd23995">
    <property type="entry name" value="Seipin_BSCL2_like"/>
    <property type="match status" value="1"/>
</dbReference>
<reference evidence="10" key="1">
    <citation type="journal article" date="2013" name="Science">
        <title>The Amborella genome and the evolution of flowering plants.</title>
        <authorList>
            <consortium name="Amborella Genome Project"/>
        </authorList>
    </citation>
    <scope>NUCLEOTIDE SEQUENCE [LARGE SCALE GENOMIC DNA]</scope>
</reference>
<dbReference type="eggNOG" id="KOG4200">
    <property type="taxonomic scope" value="Eukaryota"/>
</dbReference>
<evidence type="ECO:0000256" key="5">
    <source>
        <dbReference type="ARBA" id="ARBA00023098"/>
    </source>
</evidence>
<feature type="transmembrane region" description="Helical" evidence="8">
    <location>
        <begin position="820"/>
        <end position="844"/>
    </location>
</feature>
<evidence type="ECO:0000256" key="4">
    <source>
        <dbReference type="ARBA" id="ARBA00022989"/>
    </source>
</evidence>
<dbReference type="Gramene" id="ERN09364">
    <property type="protein sequence ID" value="ERN09364"/>
    <property type="gene ID" value="AMTR_s00162p00077040"/>
</dbReference>
<evidence type="ECO:0000256" key="6">
    <source>
        <dbReference type="ARBA" id="ARBA00023136"/>
    </source>
</evidence>
<keyword evidence="5" id="KW-0443">Lipid metabolism</keyword>
<organism evidence="9 10">
    <name type="scientific">Amborella trichopoda</name>
    <dbReference type="NCBI Taxonomy" id="13333"/>
    <lineage>
        <taxon>Eukaryota</taxon>
        <taxon>Viridiplantae</taxon>
        <taxon>Streptophyta</taxon>
        <taxon>Embryophyta</taxon>
        <taxon>Tracheophyta</taxon>
        <taxon>Spermatophyta</taxon>
        <taxon>Magnoliopsida</taxon>
        <taxon>Amborellales</taxon>
        <taxon>Amborellaceae</taxon>
        <taxon>Amborella</taxon>
    </lineage>
</organism>
<keyword evidence="10" id="KW-1185">Reference proteome</keyword>
<evidence type="ECO:0008006" key="11">
    <source>
        <dbReference type="Google" id="ProtNLM"/>
    </source>
</evidence>
<dbReference type="Pfam" id="PF06775">
    <property type="entry name" value="Seipin"/>
    <property type="match status" value="1"/>
</dbReference>
<proteinExistence type="predicted"/>
<dbReference type="InterPro" id="IPR009617">
    <property type="entry name" value="Seipin"/>
</dbReference>
<evidence type="ECO:0000256" key="2">
    <source>
        <dbReference type="ARBA" id="ARBA00022692"/>
    </source>
</evidence>
<name>W1PNI5_AMBTC</name>
<evidence type="ECO:0000313" key="10">
    <source>
        <dbReference type="Proteomes" id="UP000017836"/>
    </source>
</evidence>
<dbReference type="GO" id="GO:0034389">
    <property type="term" value="P:lipid droplet organization"/>
    <property type="evidence" value="ECO:0000318"/>
    <property type="project" value="GO_Central"/>
</dbReference>
<dbReference type="STRING" id="13333.W1PNI5"/>
<dbReference type="PANTHER" id="PTHR21212:SF0">
    <property type="entry name" value="SEIPIN"/>
    <property type="match status" value="1"/>
</dbReference>
<dbReference type="GO" id="GO:0006629">
    <property type="term" value="P:lipid metabolic process"/>
    <property type="evidence" value="ECO:0007669"/>
    <property type="project" value="UniProtKB-KW"/>
</dbReference>
<gene>
    <name evidence="9" type="ORF">AMTR_s00162p00077040</name>
</gene>
<comment type="subcellular location">
    <subcellularLocation>
        <location evidence="1">Endoplasmic reticulum membrane</location>
        <topology evidence="1">Multi-pass membrane protein</topology>
    </subcellularLocation>
</comment>
<feature type="compositionally biased region" description="Low complexity" evidence="7">
    <location>
        <begin position="340"/>
        <end position="350"/>
    </location>
</feature>
<evidence type="ECO:0000256" key="1">
    <source>
        <dbReference type="ARBA" id="ARBA00004477"/>
    </source>
</evidence>
<dbReference type="GO" id="GO:0140042">
    <property type="term" value="P:lipid droplet formation"/>
    <property type="evidence" value="ECO:0007669"/>
    <property type="project" value="UniProtKB-ARBA"/>
</dbReference>
<evidence type="ECO:0000256" key="8">
    <source>
        <dbReference type="SAM" id="Phobius"/>
    </source>
</evidence>
<dbReference type="EMBL" id="KI392984">
    <property type="protein sequence ID" value="ERN09364.1"/>
    <property type="molecule type" value="Genomic_DNA"/>
</dbReference>
<accession>W1PNI5</accession>
<keyword evidence="3" id="KW-0256">Endoplasmic reticulum</keyword>
<dbReference type="Proteomes" id="UP000017836">
    <property type="component" value="Unassembled WGS sequence"/>
</dbReference>
<evidence type="ECO:0000313" key="9">
    <source>
        <dbReference type="EMBL" id="ERN09364.1"/>
    </source>
</evidence>
<dbReference type="GO" id="GO:0019915">
    <property type="term" value="P:lipid storage"/>
    <property type="evidence" value="ECO:0000318"/>
    <property type="project" value="GO_Central"/>
</dbReference>
<sequence length="880" mass="97915">MIKSSDRFFDALDIFPASSKDSSNGFDSYFSENRENSVPKGWSENSRHDQTLEFYNAGETSELCSRMKNIDFFDAFDEPLAYDEPDVHFVEKGEIFEGLREKLQRDGGLESSSVTEINQLFKRRNMRFFDALDEFRPSYQERLGRDPTGDFSEEGDISVLESLEEKSQSNQTLDSSSVAESRQLFKRRKKRSLNYIFDPKIEYQRCDSLSRSSTSDGFSNIDGFKDKNLGVSIARNECEKENLSLVNSGNDSDNMGINFAVSIVRNEYDAEKLNLNVNRRDHLHEISSASSMKNEFDGDFLNSSASMLGQSQISFKNDCFPDKSRVSHSTSEMDDDLKGTDSLTSGLSSGEINGRSGRISSTSDGSGGVSLLTVEGRGVGVQPSSAFSSIVGSGDSVSRRKDDKLNVSSILFLKRNESHEGIRSIDSLPLKSRLGLNHSRSSVVISGNNELCGISKGPFEERESEKGLAVVDSLASSCLGTVVSEGVVDTEDNVGLSRRYSVASIGDFLVWVARFILKSIEFQLGLFVKFICFPIWLLQTSLKCVIHPFQIVILARESTNSILSKVYTFLPDRVGMFVQGNFWEELSIAKLVKRIGWGCFWSSYVGSILILLFLMAFFMGGIVMQNIVEKPIQMTETLNFDYTMSSPVAISPIKSCCVSAPYEKYREKLKPVKCTGQRLIPANHKLQLTISLTLPESDYNRKLGVFQVAAEFISKDGTVISRSSQPCMLRFKSPMIHNAKIILNSASLIAGYAMESQTLQLKMEGFTEGYNPTACIRVTLEQRAGYEHGAGIPEIYAADMLLESELPLLKRIISSWKITIFIWVSTGIFVMQVLAILVCCRHLIFPSPRPRNCSANTGGGVNSVNRSGAVKENSKTRDVQ</sequence>
<dbReference type="HOGENOM" id="CLU_327163_0_0_1"/>
<feature type="region of interest" description="Disordered" evidence="7">
    <location>
        <begin position="324"/>
        <end position="367"/>
    </location>
</feature>
<keyword evidence="6 8" id="KW-0472">Membrane</keyword>
<feature type="transmembrane region" description="Helical" evidence="8">
    <location>
        <begin position="601"/>
        <end position="624"/>
    </location>
</feature>
<dbReference type="PANTHER" id="PTHR21212">
    <property type="entry name" value="BERNARDINELLI-SEIP CONGENITAL LIPODYSTROPHY 2 HOMOLOG BSCL2 PROTEIN"/>
    <property type="match status" value="1"/>
</dbReference>
<protein>
    <recommendedName>
        <fullName evidence="11">Seipin-2-like</fullName>
    </recommendedName>
</protein>